<dbReference type="Pfam" id="PF00669">
    <property type="entry name" value="Flagellin_N"/>
    <property type="match status" value="1"/>
</dbReference>
<name>A0A0B9G2J8_9GAMM</name>
<dbReference type="GO" id="GO:0009424">
    <property type="term" value="C:bacterial-type flagellum hook"/>
    <property type="evidence" value="ECO:0007669"/>
    <property type="project" value="InterPro"/>
</dbReference>
<comment type="similarity">
    <text evidence="3">Belongs to the bacterial flagellin family.</text>
</comment>
<dbReference type="NCBIfam" id="TIGR02550">
    <property type="entry name" value="flagell_flgL"/>
    <property type="match status" value="1"/>
</dbReference>
<dbReference type="InterPro" id="IPR013384">
    <property type="entry name" value="Flagell_FlgL"/>
</dbReference>
<dbReference type="Proteomes" id="UP000031278">
    <property type="component" value="Unassembled WGS sequence"/>
</dbReference>
<sequence>MRVSTNQYSQMMSGSLSQNSLGINKIMQQMATGKRLLVPSDDPMASTRAMSLKREQAAIGQYLGNIEQADVALKKQETYLSSAVDVLHQMRDLMLWAGNDANGPDERAAMANELEHLQDSLVSLVNAKDENGKYIFSGNEVNTQPLVKDDDGNWIYQGDTGVREVVVGDGVTIQLNVNAEDMFFSGGTDIFNQLDELVVALRDPDYDLATSDLIDRSVGVLDETLMSVSGTVTSLGSRQNALTTMQDGHSEVELFNNDLIGQLEDLDYADAMVQYNNYLLALQATQATYVKTASLSLFSIM</sequence>
<gene>
    <name evidence="7" type="ORF">RJ45_14755</name>
</gene>
<evidence type="ECO:0000256" key="5">
    <source>
        <dbReference type="ARBA" id="ARBA00023143"/>
    </source>
</evidence>
<evidence type="ECO:0000313" key="8">
    <source>
        <dbReference type="Proteomes" id="UP000031278"/>
    </source>
</evidence>
<proteinExistence type="inferred from homology"/>
<evidence type="ECO:0000313" key="7">
    <source>
        <dbReference type="EMBL" id="KHT62899.1"/>
    </source>
</evidence>
<evidence type="ECO:0000256" key="2">
    <source>
        <dbReference type="ARBA" id="ARBA00004613"/>
    </source>
</evidence>
<dbReference type="AlphaFoldDB" id="A0A0B9G2J8"/>
<dbReference type="InterPro" id="IPR001029">
    <property type="entry name" value="Flagellin_N"/>
</dbReference>
<dbReference type="GO" id="GO:0005198">
    <property type="term" value="F:structural molecule activity"/>
    <property type="evidence" value="ECO:0007669"/>
    <property type="project" value="InterPro"/>
</dbReference>
<dbReference type="GO" id="GO:0071973">
    <property type="term" value="P:bacterial-type flagellum-dependent cell motility"/>
    <property type="evidence" value="ECO:0007669"/>
    <property type="project" value="InterPro"/>
</dbReference>
<keyword evidence="5" id="KW-0975">Bacterial flagellum</keyword>
<evidence type="ECO:0000256" key="1">
    <source>
        <dbReference type="ARBA" id="ARBA00004365"/>
    </source>
</evidence>
<keyword evidence="4" id="KW-0964">Secreted</keyword>
<dbReference type="PANTHER" id="PTHR42792">
    <property type="entry name" value="FLAGELLIN"/>
    <property type="match status" value="1"/>
</dbReference>
<dbReference type="PANTHER" id="PTHR42792:SF1">
    <property type="entry name" value="FLAGELLAR HOOK-ASSOCIATED PROTEIN 3"/>
    <property type="match status" value="1"/>
</dbReference>
<accession>A0A0B9G2J8</accession>
<protein>
    <recommendedName>
        <fullName evidence="6">Flagellin N-terminal domain-containing protein</fullName>
    </recommendedName>
</protein>
<feature type="domain" description="Flagellin N-terminal" evidence="6">
    <location>
        <begin position="3"/>
        <end position="139"/>
    </location>
</feature>
<dbReference type="Gene3D" id="1.20.1330.10">
    <property type="entry name" value="f41 fragment of flagellin, N-terminal domain"/>
    <property type="match status" value="1"/>
</dbReference>
<dbReference type="InterPro" id="IPR001492">
    <property type="entry name" value="Flagellin"/>
</dbReference>
<dbReference type="GO" id="GO:0005576">
    <property type="term" value="C:extracellular region"/>
    <property type="evidence" value="ECO:0007669"/>
    <property type="project" value="UniProtKB-SubCell"/>
</dbReference>
<evidence type="ECO:0000256" key="3">
    <source>
        <dbReference type="ARBA" id="ARBA00005709"/>
    </source>
</evidence>
<organism evidence="7 8">
    <name type="scientific">Photobacterium gaetbulicola</name>
    <dbReference type="NCBI Taxonomy" id="1295392"/>
    <lineage>
        <taxon>Bacteria</taxon>
        <taxon>Pseudomonadati</taxon>
        <taxon>Pseudomonadota</taxon>
        <taxon>Gammaproteobacteria</taxon>
        <taxon>Vibrionales</taxon>
        <taxon>Vibrionaceae</taxon>
        <taxon>Photobacterium</taxon>
    </lineage>
</organism>
<evidence type="ECO:0000256" key="4">
    <source>
        <dbReference type="ARBA" id="ARBA00022525"/>
    </source>
</evidence>
<dbReference type="SUPFAM" id="SSF64518">
    <property type="entry name" value="Phase 1 flagellin"/>
    <property type="match status" value="1"/>
</dbReference>
<reference evidence="7 8" key="1">
    <citation type="submission" date="2014-12" db="EMBL/GenBank/DDBJ databases">
        <title>Genome sequencing of Photobacterium gaetbulicola AD005a.</title>
        <authorList>
            <person name="Adrian T.G.S."/>
            <person name="Chan K.G."/>
        </authorList>
    </citation>
    <scope>NUCLEOTIDE SEQUENCE [LARGE SCALE GENOMIC DNA]</scope>
    <source>
        <strain evidence="7 8">AD005a</strain>
    </source>
</reference>
<comment type="subcellular location">
    <subcellularLocation>
        <location evidence="1">Bacterial flagellum</location>
    </subcellularLocation>
    <subcellularLocation>
        <location evidence="2">Secreted</location>
    </subcellularLocation>
</comment>
<comment type="caution">
    <text evidence="7">The sequence shown here is derived from an EMBL/GenBank/DDBJ whole genome shotgun (WGS) entry which is preliminary data.</text>
</comment>
<dbReference type="RefSeq" id="WP_039463600.1">
    <property type="nucleotide sequence ID" value="NZ_JWLZ01000167.1"/>
</dbReference>
<dbReference type="EMBL" id="JWLZ01000167">
    <property type="protein sequence ID" value="KHT62899.1"/>
    <property type="molecule type" value="Genomic_DNA"/>
</dbReference>
<evidence type="ECO:0000259" key="6">
    <source>
        <dbReference type="Pfam" id="PF00669"/>
    </source>
</evidence>